<dbReference type="OrthoDB" id="412536at2759"/>
<dbReference type="Pfam" id="PF00150">
    <property type="entry name" value="Cellulase"/>
    <property type="match status" value="1"/>
</dbReference>
<evidence type="ECO:0000313" key="7">
    <source>
        <dbReference type="Proteomes" id="UP000813385"/>
    </source>
</evidence>
<dbReference type="Gene3D" id="3.20.20.80">
    <property type="entry name" value="Glycosidases"/>
    <property type="match status" value="1"/>
</dbReference>
<keyword evidence="3 4" id="KW-0326">Glycosidase</keyword>
<dbReference type="EMBL" id="JAGPXD010000001">
    <property type="protein sequence ID" value="KAH7376838.1"/>
    <property type="molecule type" value="Genomic_DNA"/>
</dbReference>
<evidence type="ECO:0000256" key="1">
    <source>
        <dbReference type="ARBA" id="ARBA00005641"/>
    </source>
</evidence>
<dbReference type="GO" id="GO:0004553">
    <property type="term" value="F:hydrolase activity, hydrolyzing O-glycosyl compounds"/>
    <property type="evidence" value="ECO:0007669"/>
    <property type="project" value="InterPro"/>
</dbReference>
<organism evidence="6 7">
    <name type="scientific">Plectosphaerella cucumerina</name>
    <dbReference type="NCBI Taxonomy" id="40658"/>
    <lineage>
        <taxon>Eukaryota</taxon>
        <taxon>Fungi</taxon>
        <taxon>Dikarya</taxon>
        <taxon>Ascomycota</taxon>
        <taxon>Pezizomycotina</taxon>
        <taxon>Sordariomycetes</taxon>
        <taxon>Hypocreomycetidae</taxon>
        <taxon>Glomerellales</taxon>
        <taxon>Plectosphaerellaceae</taxon>
        <taxon>Plectosphaerella</taxon>
    </lineage>
</organism>
<name>A0A8K0TR33_9PEZI</name>
<accession>A0A8K0TR33</accession>
<feature type="domain" description="Glycoside hydrolase family 5" evidence="5">
    <location>
        <begin position="98"/>
        <end position="314"/>
    </location>
</feature>
<dbReference type="InterPro" id="IPR017853">
    <property type="entry name" value="GH"/>
</dbReference>
<sequence length="364" mass="40255">MPWSTVLDRGARTLTPFPQRSINIMPTISSNRLLISGLASLAVASLASANTRHFQGVNWAVLGDNFVEDILVLHGLDETDDYETVSAKADVIYTGFEDNLGINTIRLPVNTHTAESTWWDAYSGVIDVASDHGFKVILAYWEDGAASAGKIVDLNAWNQMWDIVVDKYGNDSLIHFEPMNEPHGYTAAAWKDVAAGWLERYPFIPKERVLIGGTGYSQDARPICADSRFDGTLLSHHVYEFMRRDVTTYDGWLKVYQDGVGDSTCASRVVTTEFGAPMDKGFDYNNPDSSENFVRYFHAVTELMREKSIGSTYWPALGGKITAGQQDDHYAIQKMVGTGTDLTLTTPSASGSGRLFYAWGRNAC</sequence>
<keyword evidence="2 4" id="KW-0378">Hydrolase</keyword>
<reference evidence="6" key="1">
    <citation type="journal article" date="2021" name="Nat. Commun.">
        <title>Genetic determinants of endophytism in the Arabidopsis root mycobiome.</title>
        <authorList>
            <person name="Mesny F."/>
            <person name="Miyauchi S."/>
            <person name="Thiergart T."/>
            <person name="Pickel B."/>
            <person name="Atanasova L."/>
            <person name="Karlsson M."/>
            <person name="Huettel B."/>
            <person name="Barry K.W."/>
            <person name="Haridas S."/>
            <person name="Chen C."/>
            <person name="Bauer D."/>
            <person name="Andreopoulos W."/>
            <person name="Pangilinan J."/>
            <person name="LaButti K."/>
            <person name="Riley R."/>
            <person name="Lipzen A."/>
            <person name="Clum A."/>
            <person name="Drula E."/>
            <person name="Henrissat B."/>
            <person name="Kohler A."/>
            <person name="Grigoriev I.V."/>
            <person name="Martin F.M."/>
            <person name="Hacquard S."/>
        </authorList>
    </citation>
    <scope>NUCLEOTIDE SEQUENCE</scope>
    <source>
        <strain evidence="6">MPI-CAGE-AT-0016</strain>
    </source>
</reference>
<evidence type="ECO:0000256" key="4">
    <source>
        <dbReference type="RuleBase" id="RU361153"/>
    </source>
</evidence>
<evidence type="ECO:0000256" key="2">
    <source>
        <dbReference type="ARBA" id="ARBA00022801"/>
    </source>
</evidence>
<protein>
    <submittedName>
        <fullName evidence="6">Family 5 glycoside hydrolase</fullName>
    </submittedName>
</protein>
<comment type="similarity">
    <text evidence="1 4">Belongs to the glycosyl hydrolase 5 (cellulase A) family.</text>
</comment>
<keyword evidence="7" id="KW-1185">Reference proteome</keyword>
<evidence type="ECO:0000259" key="5">
    <source>
        <dbReference type="Pfam" id="PF00150"/>
    </source>
</evidence>
<dbReference type="AlphaFoldDB" id="A0A8K0TR33"/>
<gene>
    <name evidence="6" type="ORF">B0T11DRAFT_273005</name>
</gene>
<evidence type="ECO:0000256" key="3">
    <source>
        <dbReference type="ARBA" id="ARBA00023295"/>
    </source>
</evidence>
<dbReference type="Proteomes" id="UP000813385">
    <property type="component" value="Unassembled WGS sequence"/>
</dbReference>
<comment type="caution">
    <text evidence="6">The sequence shown here is derived from an EMBL/GenBank/DDBJ whole genome shotgun (WGS) entry which is preliminary data.</text>
</comment>
<proteinExistence type="inferred from homology"/>
<dbReference type="GO" id="GO:0000272">
    <property type="term" value="P:polysaccharide catabolic process"/>
    <property type="evidence" value="ECO:0007669"/>
    <property type="project" value="InterPro"/>
</dbReference>
<dbReference type="SUPFAM" id="SSF51445">
    <property type="entry name" value="(Trans)glycosidases"/>
    <property type="match status" value="1"/>
</dbReference>
<dbReference type="InterPro" id="IPR001547">
    <property type="entry name" value="Glyco_hydro_5"/>
</dbReference>
<evidence type="ECO:0000313" key="6">
    <source>
        <dbReference type="EMBL" id="KAH7376838.1"/>
    </source>
</evidence>